<dbReference type="InterPro" id="IPR036095">
    <property type="entry name" value="PTS_EIIB-like_sf"/>
</dbReference>
<comment type="caution">
    <text evidence="10">The sequence shown here is derived from an EMBL/GenBank/DDBJ whole genome shotgun (WGS) entry which is preliminary data.</text>
</comment>
<keyword evidence="5" id="KW-0598">Phosphotransferase system</keyword>
<keyword evidence="3 10" id="KW-0762">Sugar transport</keyword>
<dbReference type="PANTHER" id="PTHR34581:SF2">
    <property type="entry name" value="PTS SYSTEM N,N'-DIACETYLCHITOBIOSE-SPECIFIC EIIB COMPONENT"/>
    <property type="match status" value="1"/>
</dbReference>
<dbReference type="InterPro" id="IPR051819">
    <property type="entry name" value="PTS_sugar-specific_EIIB"/>
</dbReference>
<dbReference type="Gene3D" id="3.40.50.2300">
    <property type="match status" value="1"/>
</dbReference>
<dbReference type="EMBL" id="JACOPE010000001">
    <property type="protein sequence ID" value="MBC5683910.1"/>
    <property type="molecule type" value="Genomic_DNA"/>
</dbReference>
<dbReference type="Pfam" id="PF02302">
    <property type="entry name" value="PTS_IIB"/>
    <property type="match status" value="1"/>
</dbReference>
<evidence type="ECO:0000259" key="9">
    <source>
        <dbReference type="PROSITE" id="PS51100"/>
    </source>
</evidence>
<evidence type="ECO:0000256" key="3">
    <source>
        <dbReference type="ARBA" id="ARBA00022597"/>
    </source>
</evidence>
<keyword evidence="6" id="KW-0418">Kinase</keyword>
<feature type="signal peptide" evidence="8">
    <location>
        <begin position="1"/>
        <end position="18"/>
    </location>
</feature>
<feature type="chain" id="PRO_5045203193" evidence="8">
    <location>
        <begin position="19"/>
        <end position="107"/>
    </location>
</feature>
<evidence type="ECO:0000313" key="10">
    <source>
        <dbReference type="EMBL" id="MBC5683910.1"/>
    </source>
</evidence>
<dbReference type="PANTHER" id="PTHR34581">
    <property type="entry name" value="PTS SYSTEM N,N'-DIACETYLCHITOBIOSE-SPECIFIC EIIB COMPONENT"/>
    <property type="match status" value="1"/>
</dbReference>
<accession>A0ABR7G8Z8</accession>
<dbReference type="Proteomes" id="UP000631576">
    <property type="component" value="Unassembled WGS sequence"/>
</dbReference>
<keyword evidence="1" id="KW-0813">Transport</keyword>
<dbReference type="InterPro" id="IPR003501">
    <property type="entry name" value="PTS_EIIB_2/3"/>
</dbReference>
<dbReference type="InterPro" id="IPR013012">
    <property type="entry name" value="PTS_EIIB_3"/>
</dbReference>
<evidence type="ECO:0000256" key="2">
    <source>
        <dbReference type="ARBA" id="ARBA00022553"/>
    </source>
</evidence>
<sequence>MKKVYLFCSAGMSTSMLAAKMQDVANSHGVDMEVAAFPHEQISEIVATKQPDCILLGPQVKYLYDETVKNFEKTGIPIAVIDSTDYGMMNGEKVLKSAIKMIRAAEK</sequence>
<dbReference type="CDD" id="cd05564">
    <property type="entry name" value="PTS_IIB_chitobiose_lichenan"/>
    <property type="match status" value="1"/>
</dbReference>
<evidence type="ECO:0000256" key="6">
    <source>
        <dbReference type="ARBA" id="ARBA00022777"/>
    </source>
</evidence>
<evidence type="ECO:0000313" key="11">
    <source>
        <dbReference type="Proteomes" id="UP000631576"/>
    </source>
</evidence>
<dbReference type="RefSeq" id="WP_118723945.1">
    <property type="nucleotide sequence ID" value="NZ_JACOPE010000001.1"/>
</dbReference>
<feature type="modified residue" description="Phosphocysteine; by EIIA" evidence="7">
    <location>
        <position position="8"/>
    </location>
</feature>
<keyword evidence="4" id="KW-0808">Transferase</keyword>
<keyword evidence="8" id="KW-0732">Signal</keyword>
<keyword evidence="2" id="KW-0597">Phosphoprotein</keyword>
<dbReference type="SUPFAM" id="SSF52794">
    <property type="entry name" value="PTS system IIB component-like"/>
    <property type="match status" value="1"/>
</dbReference>
<feature type="domain" description="PTS EIIB type-3" evidence="9">
    <location>
        <begin position="1"/>
        <end position="107"/>
    </location>
</feature>
<name>A0ABR7G8Z8_9FIRM</name>
<gene>
    <name evidence="10" type="ORF">H8S40_10080</name>
</gene>
<proteinExistence type="predicted"/>
<evidence type="ECO:0000256" key="1">
    <source>
        <dbReference type="ARBA" id="ARBA00022448"/>
    </source>
</evidence>
<evidence type="ECO:0000256" key="4">
    <source>
        <dbReference type="ARBA" id="ARBA00022679"/>
    </source>
</evidence>
<dbReference type="PROSITE" id="PS51100">
    <property type="entry name" value="PTS_EIIB_TYPE_3"/>
    <property type="match status" value="1"/>
</dbReference>
<protein>
    <submittedName>
        <fullName evidence="10">PTS sugar transporter subunit IIB</fullName>
    </submittedName>
</protein>
<evidence type="ECO:0000256" key="7">
    <source>
        <dbReference type="PROSITE-ProRule" id="PRU00423"/>
    </source>
</evidence>
<organism evidence="10 11">
    <name type="scientific">Ruminococcus hominis</name>
    <dbReference type="NCBI Taxonomy" id="2763065"/>
    <lineage>
        <taxon>Bacteria</taxon>
        <taxon>Bacillati</taxon>
        <taxon>Bacillota</taxon>
        <taxon>Clostridia</taxon>
        <taxon>Eubacteriales</taxon>
        <taxon>Oscillospiraceae</taxon>
        <taxon>Ruminococcus</taxon>
    </lineage>
</organism>
<evidence type="ECO:0000256" key="5">
    <source>
        <dbReference type="ARBA" id="ARBA00022683"/>
    </source>
</evidence>
<keyword evidence="11" id="KW-1185">Reference proteome</keyword>
<evidence type="ECO:0000256" key="8">
    <source>
        <dbReference type="SAM" id="SignalP"/>
    </source>
</evidence>
<reference evidence="10 11" key="1">
    <citation type="submission" date="2020-08" db="EMBL/GenBank/DDBJ databases">
        <title>Genome public.</title>
        <authorList>
            <person name="Liu C."/>
            <person name="Sun Q."/>
        </authorList>
    </citation>
    <scope>NUCLEOTIDE SEQUENCE [LARGE SCALE GENOMIC DNA]</scope>
    <source>
        <strain evidence="10 11">NSJ-13</strain>
    </source>
</reference>